<feature type="transmembrane region" description="Helical" evidence="4">
    <location>
        <begin position="473"/>
        <end position="494"/>
    </location>
</feature>
<dbReference type="GO" id="GO:0016020">
    <property type="term" value="C:membrane"/>
    <property type="evidence" value="ECO:0007669"/>
    <property type="project" value="InterPro"/>
</dbReference>
<dbReference type="EMBL" id="ANOH01000407">
    <property type="protein sequence ID" value="EMI52717.1"/>
    <property type="molecule type" value="Genomic_DNA"/>
</dbReference>
<dbReference type="GO" id="GO:0000155">
    <property type="term" value="F:phosphorelay sensor kinase activity"/>
    <property type="evidence" value="ECO:0007669"/>
    <property type="project" value="InterPro"/>
</dbReference>
<dbReference type="Gene3D" id="1.20.5.1930">
    <property type="match status" value="1"/>
</dbReference>
<dbReference type="SUPFAM" id="SSF55874">
    <property type="entry name" value="ATPase domain of HSP90 chaperone/DNA topoisomerase II/histidine kinase"/>
    <property type="match status" value="1"/>
</dbReference>
<evidence type="ECO:0000313" key="7">
    <source>
        <dbReference type="Proteomes" id="UP000011885"/>
    </source>
</evidence>
<evidence type="ECO:0000256" key="4">
    <source>
        <dbReference type="SAM" id="Phobius"/>
    </source>
</evidence>
<keyword evidence="4" id="KW-0472">Membrane</keyword>
<dbReference type="Proteomes" id="UP000011885">
    <property type="component" value="Unassembled WGS sequence"/>
</dbReference>
<keyword evidence="4" id="KW-1133">Transmembrane helix</keyword>
<accession>M5TU62</accession>
<keyword evidence="3" id="KW-0902">Two-component regulatory system</keyword>
<evidence type="ECO:0000256" key="3">
    <source>
        <dbReference type="ARBA" id="ARBA00023012"/>
    </source>
</evidence>
<feature type="domain" description="Histidine kinase" evidence="5">
    <location>
        <begin position="532"/>
        <end position="722"/>
    </location>
</feature>
<evidence type="ECO:0000256" key="2">
    <source>
        <dbReference type="ARBA" id="ARBA00022777"/>
    </source>
</evidence>
<dbReference type="PROSITE" id="PS50109">
    <property type="entry name" value="HIS_KIN"/>
    <property type="match status" value="1"/>
</dbReference>
<dbReference type="PANTHER" id="PTHR24421:SF62">
    <property type="entry name" value="SENSORY TRANSDUCTION HISTIDINE KINASE"/>
    <property type="match status" value="1"/>
</dbReference>
<dbReference type="CDD" id="cd16917">
    <property type="entry name" value="HATPase_UhpB-NarQ-NarX-like"/>
    <property type="match status" value="1"/>
</dbReference>
<dbReference type="Pfam" id="PF02518">
    <property type="entry name" value="HATPase_c"/>
    <property type="match status" value="1"/>
</dbReference>
<name>M5TU62_9BACT</name>
<evidence type="ECO:0000313" key="6">
    <source>
        <dbReference type="EMBL" id="EMI52717.1"/>
    </source>
</evidence>
<dbReference type="Gene3D" id="3.30.565.10">
    <property type="entry name" value="Histidine kinase-like ATPase, C-terminal domain"/>
    <property type="match status" value="1"/>
</dbReference>
<dbReference type="GO" id="GO:0046983">
    <property type="term" value="F:protein dimerization activity"/>
    <property type="evidence" value="ECO:0007669"/>
    <property type="project" value="InterPro"/>
</dbReference>
<keyword evidence="7" id="KW-1185">Reference proteome</keyword>
<dbReference type="InterPro" id="IPR003594">
    <property type="entry name" value="HATPase_dom"/>
</dbReference>
<reference evidence="6 7" key="1">
    <citation type="journal article" date="2013" name="Mar. Genomics">
        <title>Expression of sulfatases in Rhodopirellula baltica and the diversity of sulfatases in the genus Rhodopirellula.</title>
        <authorList>
            <person name="Wegner C.E."/>
            <person name="Richter-Heitmann T."/>
            <person name="Klindworth A."/>
            <person name="Klockow C."/>
            <person name="Richter M."/>
            <person name="Achstetter T."/>
            <person name="Glockner F.O."/>
            <person name="Harder J."/>
        </authorList>
    </citation>
    <scope>NUCLEOTIDE SEQUENCE [LARGE SCALE GENOMIC DNA]</scope>
    <source>
        <strain evidence="6 7">SM41</strain>
    </source>
</reference>
<proteinExistence type="predicted"/>
<gene>
    <name evidence="6" type="ORF">RSSM_05808</name>
</gene>
<keyword evidence="4" id="KW-0812">Transmembrane</keyword>
<dbReference type="InterPro" id="IPR005467">
    <property type="entry name" value="His_kinase_dom"/>
</dbReference>
<organism evidence="6 7">
    <name type="scientific">Rhodopirellula sallentina SM41</name>
    <dbReference type="NCBI Taxonomy" id="1263870"/>
    <lineage>
        <taxon>Bacteria</taxon>
        <taxon>Pseudomonadati</taxon>
        <taxon>Planctomycetota</taxon>
        <taxon>Planctomycetia</taxon>
        <taxon>Pirellulales</taxon>
        <taxon>Pirellulaceae</taxon>
        <taxon>Rhodopirellula</taxon>
    </lineage>
</organism>
<comment type="caution">
    <text evidence="6">The sequence shown here is derived from an EMBL/GenBank/DDBJ whole genome shotgun (WGS) entry which is preliminary data.</text>
</comment>
<keyword evidence="2 6" id="KW-0418">Kinase</keyword>
<dbReference type="Pfam" id="PF07730">
    <property type="entry name" value="HisKA_3"/>
    <property type="match status" value="1"/>
</dbReference>
<dbReference type="InterPro" id="IPR036890">
    <property type="entry name" value="HATPase_C_sf"/>
</dbReference>
<dbReference type="InterPro" id="IPR011712">
    <property type="entry name" value="Sig_transdc_His_kin_sub3_dim/P"/>
</dbReference>
<dbReference type="InterPro" id="IPR050482">
    <property type="entry name" value="Sensor_HK_TwoCompSys"/>
</dbReference>
<sequence length="722" mass="78820">MIASEFGLLPRSRSVLYLSFLSCVAALVTLFVSAQRSVHARDPLPLLQDVASVRRLSDAEANQQYPIEMRGVVLFASPSSFIFHDGESSIWCSKPWTPDGEKQTELDAGMVVEIQGNTNRGHSAPVIDCSRVGIVGEDELPRPRESTLAELQAGTLDCQWVTIDGVGIKATRGNFLGMPGTSIVVSTFGGELIFNTTALPPEKMQDVIDAEISITGVCMPRFNNRGEILDSDIMSCVVGGLVVTKEASESPFHCPEVSLENLFEFSPEWSPIHRKVVEGTVTACQPGQQVFITDGVHNLRVIPQVTQPYAIGEKIQCAGFLGMQSNFPVLRTSVIRSLGMGEPPAPARVTPESVLSLQLPLPNSRQPDYEAALIRISGELVAIEDRVEKPFQIILDSDGSIVPVILASFQPPRYLREIRLGSTIEVTGICSIRTTNRPERNRALEAESFEILLRSPLDVSVVAAASWWTAARLLYLLVWAGVLLVGAILVILWMRHRISQRGQQLAEAIRAKDSLELVTETTKRERTRVAADLHDTLEQSLAGVALQLRAIETAGSDELAQRNLSLAGQILAQSREDLRRSVWNLRMTDEEGAKLREELKKACESIFSQTKISATVDGRGVERKLGVLTTDNLLMIAKEAMTNALKHARPTEIRVSVDYEPDSVCVSVTDNGCGFDSDRVAGALQGHFGLTGIKERAIRIGGELSVESSPNEGTRVTVSVRG</sequence>
<dbReference type="PATRIC" id="fig|1263870.3.peg.6159"/>
<dbReference type="SMART" id="SM00387">
    <property type="entry name" value="HATPase_c"/>
    <property type="match status" value="1"/>
</dbReference>
<dbReference type="PANTHER" id="PTHR24421">
    <property type="entry name" value="NITRATE/NITRITE SENSOR PROTEIN NARX-RELATED"/>
    <property type="match status" value="1"/>
</dbReference>
<protein>
    <submittedName>
        <fullName evidence="6">Integral membrane sensor signal transduction histidine kinase</fullName>
    </submittedName>
</protein>
<dbReference type="AlphaFoldDB" id="M5TU62"/>
<keyword evidence="1" id="KW-0808">Transferase</keyword>
<evidence type="ECO:0000259" key="5">
    <source>
        <dbReference type="PROSITE" id="PS50109"/>
    </source>
</evidence>
<evidence type="ECO:0000256" key="1">
    <source>
        <dbReference type="ARBA" id="ARBA00022679"/>
    </source>
</evidence>